<evidence type="ECO:0000313" key="2">
    <source>
        <dbReference type="EMBL" id="KAK6184316.1"/>
    </source>
</evidence>
<dbReference type="EMBL" id="JAZGQO010000006">
    <property type="protein sequence ID" value="KAK6184316.1"/>
    <property type="molecule type" value="Genomic_DNA"/>
</dbReference>
<proteinExistence type="predicted"/>
<accession>A0AAN8Q1G5</accession>
<evidence type="ECO:0000313" key="3">
    <source>
        <dbReference type="Proteomes" id="UP001347796"/>
    </source>
</evidence>
<organism evidence="2 3">
    <name type="scientific">Patella caerulea</name>
    <name type="common">Rayed Mediterranean limpet</name>
    <dbReference type="NCBI Taxonomy" id="87958"/>
    <lineage>
        <taxon>Eukaryota</taxon>
        <taxon>Metazoa</taxon>
        <taxon>Spiralia</taxon>
        <taxon>Lophotrochozoa</taxon>
        <taxon>Mollusca</taxon>
        <taxon>Gastropoda</taxon>
        <taxon>Patellogastropoda</taxon>
        <taxon>Patelloidea</taxon>
        <taxon>Patellidae</taxon>
        <taxon>Patella</taxon>
    </lineage>
</organism>
<sequence>MFGTTSDKVVSIVTVFILVLVVLTESRKIDCTKFVFAPKCRGVAAKRNNQINFPQISSHRSSKSVPILEDGWDAEDDDTLDFLKGLKFLITRINDKDVEEPTYSSVSAISGWMNE</sequence>
<keyword evidence="3" id="KW-1185">Reference proteome</keyword>
<comment type="caution">
    <text evidence="2">The sequence shown here is derived from an EMBL/GenBank/DDBJ whole genome shotgun (WGS) entry which is preliminary data.</text>
</comment>
<dbReference type="AlphaFoldDB" id="A0AAN8Q1G5"/>
<reference evidence="2 3" key="1">
    <citation type="submission" date="2024-01" db="EMBL/GenBank/DDBJ databases">
        <title>The genome of the rayed Mediterranean limpet Patella caerulea (Linnaeus, 1758).</title>
        <authorList>
            <person name="Anh-Thu Weber A."/>
            <person name="Halstead-Nussloch G."/>
        </authorList>
    </citation>
    <scope>NUCLEOTIDE SEQUENCE [LARGE SCALE GENOMIC DNA]</scope>
    <source>
        <strain evidence="2">AATW-2023a</strain>
        <tissue evidence="2">Whole specimen</tissue>
    </source>
</reference>
<keyword evidence="1" id="KW-0732">Signal</keyword>
<dbReference type="Proteomes" id="UP001347796">
    <property type="component" value="Unassembled WGS sequence"/>
</dbReference>
<evidence type="ECO:0000256" key="1">
    <source>
        <dbReference type="SAM" id="SignalP"/>
    </source>
</evidence>
<protein>
    <submittedName>
        <fullName evidence="2">Uncharacterized protein</fullName>
    </submittedName>
</protein>
<gene>
    <name evidence="2" type="ORF">SNE40_006813</name>
</gene>
<feature type="chain" id="PRO_5043012001" evidence="1">
    <location>
        <begin position="27"/>
        <end position="115"/>
    </location>
</feature>
<name>A0AAN8Q1G5_PATCE</name>
<feature type="signal peptide" evidence="1">
    <location>
        <begin position="1"/>
        <end position="26"/>
    </location>
</feature>